<dbReference type="NCBIfam" id="TIGR03737">
    <property type="entry name" value="PRTRC_B"/>
    <property type="match status" value="1"/>
</dbReference>
<dbReference type="InterPro" id="IPR022280">
    <property type="entry name" value="PRTRC_protein-B"/>
</dbReference>
<reference evidence="1 2" key="1">
    <citation type="submission" date="2014-04" db="EMBL/GenBank/DDBJ databases">
        <authorList>
            <person name="Bishop-Lilly K.A."/>
            <person name="Broomall S.M."/>
            <person name="Chain P.S."/>
            <person name="Chertkov O."/>
            <person name="Coyne S.R."/>
            <person name="Daligault H.E."/>
            <person name="Davenport K.W."/>
            <person name="Erkkila T."/>
            <person name="Frey K.G."/>
            <person name="Gibbons H.S."/>
            <person name="Gu W."/>
            <person name="Jaissle J."/>
            <person name="Johnson S.L."/>
            <person name="Koroleva G.I."/>
            <person name="Ladner J.T."/>
            <person name="Lo C.-C."/>
            <person name="Minogue T.D."/>
            <person name="Munk C."/>
            <person name="Palacios G.F."/>
            <person name="Redden C.L."/>
            <person name="Rosenzweig C.N."/>
            <person name="Scholz M.B."/>
            <person name="Teshima H."/>
            <person name="Xu Y."/>
        </authorList>
    </citation>
    <scope>NUCLEOTIDE SEQUENCE [LARGE SCALE GENOMIC DNA]</scope>
    <source>
        <strain evidence="2">gladioli</strain>
    </source>
</reference>
<evidence type="ECO:0000313" key="1">
    <source>
        <dbReference type="EMBL" id="KGC17120.1"/>
    </source>
</evidence>
<protein>
    <submittedName>
        <fullName evidence="1">Prokaryotic E2 D family protein</fullName>
    </submittedName>
</protein>
<proteinExistence type="predicted"/>
<dbReference type="Proteomes" id="UP000029590">
    <property type="component" value="Unassembled WGS sequence"/>
</dbReference>
<organism evidence="1 2">
    <name type="scientific">Burkholderia gladioli</name>
    <name type="common">Pseudomonas marginata</name>
    <name type="synonym">Phytomonas marginata</name>
    <dbReference type="NCBI Taxonomy" id="28095"/>
    <lineage>
        <taxon>Bacteria</taxon>
        <taxon>Pseudomonadati</taxon>
        <taxon>Pseudomonadota</taxon>
        <taxon>Betaproteobacteria</taxon>
        <taxon>Burkholderiales</taxon>
        <taxon>Burkholderiaceae</taxon>
        <taxon>Burkholderia</taxon>
    </lineage>
</organism>
<accession>A0AAW3F667</accession>
<dbReference type="InterPro" id="IPR032787">
    <property type="entry name" value="Prok-E2_D"/>
</dbReference>
<name>A0AAW3F667_BURGA</name>
<dbReference type="RefSeq" id="WP_036047768.1">
    <property type="nucleotide sequence ID" value="NZ_CADEVY010000012.1"/>
</dbReference>
<sequence>MTELATAELSRAVELESAILFYAGRSGNQFATVHEIVHDRSGRPVIGAGRPVDRNALIRALVQLDRNAAPKSEFLPPNVLGVSSTGVTWWSPPAMRRVFFDCSELGVRSAVVPHPGLVFQAAATGFRVFSTKTCDRPSADTPLFEPPYFNTWNDGQICIGTAKVPSRIEVKAIEGWESAFFDSAFTHPNHGSARVKYKRGVFAFWQDMLDGKFGDRFPLNALVPTSYKVRKLVCGSNGGGE</sequence>
<dbReference type="KEGG" id="bgo:BM43_7344"/>
<dbReference type="Pfam" id="PF14460">
    <property type="entry name" value="Prok-E2_D"/>
    <property type="match status" value="1"/>
</dbReference>
<dbReference type="EMBL" id="JPGG01000015">
    <property type="protein sequence ID" value="KGC17120.1"/>
    <property type="molecule type" value="Genomic_DNA"/>
</dbReference>
<evidence type="ECO:0000313" key="2">
    <source>
        <dbReference type="Proteomes" id="UP000029590"/>
    </source>
</evidence>
<dbReference type="AlphaFoldDB" id="A0AAW3F667"/>
<gene>
    <name evidence="1" type="ORF">DM48_3290</name>
</gene>
<comment type="caution">
    <text evidence="1">The sequence shown here is derived from an EMBL/GenBank/DDBJ whole genome shotgun (WGS) entry which is preliminary data.</text>
</comment>